<evidence type="ECO:0000256" key="1">
    <source>
        <dbReference type="ARBA" id="ARBA00004651"/>
    </source>
</evidence>
<evidence type="ECO:0000259" key="11">
    <source>
        <dbReference type="PROSITE" id="PS50928"/>
    </source>
</evidence>
<dbReference type="PROSITE" id="PS50928">
    <property type="entry name" value="ABC_TM1"/>
    <property type="match status" value="1"/>
</dbReference>
<evidence type="ECO:0000256" key="3">
    <source>
        <dbReference type="ARBA" id="ARBA00022448"/>
    </source>
</evidence>
<evidence type="ECO:0000256" key="6">
    <source>
        <dbReference type="ARBA" id="ARBA00022692"/>
    </source>
</evidence>
<feature type="compositionally biased region" description="Basic residues" evidence="10">
    <location>
        <begin position="22"/>
        <end position="32"/>
    </location>
</feature>
<evidence type="ECO:0000256" key="10">
    <source>
        <dbReference type="SAM" id="MobiDB-lite"/>
    </source>
</evidence>
<dbReference type="Gene3D" id="1.10.3720.10">
    <property type="entry name" value="MetI-like"/>
    <property type="match status" value="1"/>
</dbReference>
<gene>
    <name evidence="12" type="ORF">HCJ94_12505</name>
</gene>
<dbReference type="InterPro" id="IPR035906">
    <property type="entry name" value="MetI-like_sf"/>
</dbReference>
<evidence type="ECO:0000313" key="13">
    <source>
        <dbReference type="Proteomes" id="UP000783871"/>
    </source>
</evidence>
<sequence length="304" mass="32654">MSQLTTPAAATPAVAATAARGRGAKRPGRSRRSPVKSVLLHGTLILASLIAIGPIAWVLLSSFKPGYAVQSTDLTLVTDPTLANYSYVLSETSFPKWMLNSVIVAALTMIIGIFFSATTGYAVSRFNFPGRRPLMMVFLVTQMFPVAILIVPIYTIMARLGLINTLPSLVIAYLTIAVPFCAWMLKGYFDSIPTSLDEAAALDGAGPFGIFWKVVLPLARPAIAVTAFYTFLTAWGEVAYASAFIQTDNKFTLAYGLQQFVPQFNPQWEYLTAAAVLVTVPAGLVFLFAQRHLVSGLTAGGTKG</sequence>
<dbReference type="Proteomes" id="UP000783871">
    <property type="component" value="Unassembled WGS sequence"/>
</dbReference>
<evidence type="ECO:0000256" key="2">
    <source>
        <dbReference type="ARBA" id="ARBA00009047"/>
    </source>
</evidence>
<comment type="subcellular location">
    <subcellularLocation>
        <location evidence="1 9">Cell membrane</location>
        <topology evidence="1 9">Multi-pass membrane protein</topology>
    </subcellularLocation>
</comment>
<dbReference type="SUPFAM" id="SSF161098">
    <property type="entry name" value="MetI-like"/>
    <property type="match status" value="1"/>
</dbReference>
<dbReference type="Pfam" id="PF00528">
    <property type="entry name" value="BPD_transp_1"/>
    <property type="match status" value="1"/>
</dbReference>
<keyword evidence="5" id="KW-0762">Sugar transport</keyword>
<proteinExistence type="inferred from homology"/>
<accession>A0ABX0Z4M8</accession>
<keyword evidence="8 9" id="KW-0472">Membrane</keyword>
<evidence type="ECO:0000256" key="4">
    <source>
        <dbReference type="ARBA" id="ARBA00022475"/>
    </source>
</evidence>
<dbReference type="RefSeq" id="WP_168001166.1">
    <property type="nucleotide sequence ID" value="NZ_JAATEO010000011.1"/>
</dbReference>
<feature type="compositionally biased region" description="Low complexity" evidence="10">
    <location>
        <begin position="1"/>
        <end position="21"/>
    </location>
</feature>
<feature type="transmembrane region" description="Helical" evidence="9">
    <location>
        <begin position="169"/>
        <end position="189"/>
    </location>
</feature>
<dbReference type="InterPro" id="IPR000515">
    <property type="entry name" value="MetI-like"/>
</dbReference>
<keyword evidence="13" id="KW-1185">Reference proteome</keyword>
<name>A0ABX0Z4M8_9ACTN</name>
<feature type="transmembrane region" description="Helical" evidence="9">
    <location>
        <begin position="38"/>
        <end position="60"/>
    </location>
</feature>
<dbReference type="PANTHER" id="PTHR32243:SF50">
    <property type="entry name" value="MALTOSE_MALTODEXTRIN TRANSPORT SYSTEM PERMEASE PROTEIN MALG"/>
    <property type="match status" value="1"/>
</dbReference>
<dbReference type="EMBL" id="JAATEO010000011">
    <property type="protein sequence ID" value="NJP32786.1"/>
    <property type="molecule type" value="Genomic_DNA"/>
</dbReference>
<keyword evidence="3 9" id="KW-0813">Transport</keyword>
<evidence type="ECO:0000256" key="5">
    <source>
        <dbReference type="ARBA" id="ARBA00022597"/>
    </source>
</evidence>
<evidence type="ECO:0000256" key="9">
    <source>
        <dbReference type="RuleBase" id="RU363032"/>
    </source>
</evidence>
<comment type="caution">
    <text evidence="12">The sequence shown here is derived from an EMBL/GenBank/DDBJ whole genome shotgun (WGS) entry which is preliminary data.</text>
</comment>
<dbReference type="PANTHER" id="PTHR32243">
    <property type="entry name" value="MALTOSE TRANSPORT SYSTEM PERMEASE-RELATED"/>
    <property type="match status" value="1"/>
</dbReference>
<reference evidence="12 13" key="1">
    <citation type="submission" date="2020-03" db="EMBL/GenBank/DDBJ databases">
        <title>WGS of actinomycetes isolated from Thailand.</title>
        <authorList>
            <person name="Thawai C."/>
        </authorList>
    </citation>
    <scope>NUCLEOTIDE SEQUENCE [LARGE SCALE GENOMIC DNA]</scope>
    <source>
        <strain evidence="12 13">HSS6-12</strain>
    </source>
</reference>
<dbReference type="CDD" id="cd06261">
    <property type="entry name" value="TM_PBP2"/>
    <property type="match status" value="1"/>
</dbReference>
<keyword evidence="4" id="KW-1003">Cell membrane</keyword>
<keyword evidence="7 9" id="KW-1133">Transmembrane helix</keyword>
<evidence type="ECO:0000256" key="7">
    <source>
        <dbReference type="ARBA" id="ARBA00022989"/>
    </source>
</evidence>
<feature type="transmembrane region" description="Helical" evidence="9">
    <location>
        <begin position="135"/>
        <end position="157"/>
    </location>
</feature>
<dbReference type="InterPro" id="IPR050901">
    <property type="entry name" value="BP-dep_ABC_trans_perm"/>
</dbReference>
<evidence type="ECO:0000256" key="8">
    <source>
        <dbReference type="ARBA" id="ARBA00023136"/>
    </source>
</evidence>
<feature type="region of interest" description="Disordered" evidence="10">
    <location>
        <begin position="1"/>
        <end position="32"/>
    </location>
</feature>
<organism evidence="12 13">
    <name type="scientific">Micromonospora thermarum</name>
    <dbReference type="NCBI Taxonomy" id="2720024"/>
    <lineage>
        <taxon>Bacteria</taxon>
        <taxon>Bacillati</taxon>
        <taxon>Actinomycetota</taxon>
        <taxon>Actinomycetes</taxon>
        <taxon>Micromonosporales</taxon>
        <taxon>Micromonosporaceae</taxon>
        <taxon>Micromonospora</taxon>
    </lineage>
</organism>
<comment type="similarity">
    <text evidence="2">Belongs to the binding-protein-dependent transport system permease family. MalFG subfamily.</text>
</comment>
<evidence type="ECO:0000313" key="12">
    <source>
        <dbReference type="EMBL" id="NJP32786.1"/>
    </source>
</evidence>
<feature type="domain" description="ABC transmembrane type-1" evidence="11">
    <location>
        <begin position="98"/>
        <end position="289"/>
    </location>
</feature>
<keyword evidence="6 9" id="KW-0812">Transmembrane</keyword>
<feature type="transmembrane region" description="Helical" evidence="9">
    <location>
        <begin position="270"/>
        <end position="289"/>
    </location>
</feature>
<feature type="transmembrane region" description="Helical" evidence="9">
    <location>
        <begin position="97"/>
        <end position="123"/>
    </location>
</feature>
<protein>
    <submittedName>
        <fullName evidence="12">Sugar ABC transporter permease</fullName>
    </submittedName>
</protein>